<protein>
    <submittedName>
        <fullName evidence="3">Tick transposon</fullName>
    </submittedName>
</protein>
<evidence type="ECO:0000313" key="2">
    <source>
        <dbReference type="Proteomes" id="UP000276776"/>
    </source>
</evidence>
<name>A0A0N5D7B1_THECL</name>
<keyword evidence="2" id="KW-1185">Reference proteome</keyword>
<dbReference type="EMBL" id="UYYF01004706">
    <property type="protein sequence ID" value="VDN06532.1"/>
    <property type="molecule type" value="Genomic_DNA"/>
</dbReference>
<reference evidence="3" key="1">
    <citation type="submission" date="2017-02" db="UniProtKB">
        <authorList>
            <consortium name="WormBaseParasite"/>
        </authorList>
    </citation>
    <scope>IDENTIFICATION</scope>
</reference>
<dbReference type="Proteomes" id="UP000276776">
    <property type="component" value="Unassembled WGS sequence"/>
</dbReference>
<dbReference type="OMA" id="QILFRAK"/>
<evidence type="ECO:0000313" key="3">
    <source>
        <dbReference type="WBParaSite" id="TCLT_0000895101-mRNA-1"/>
    </source>
</evidence>
<organism evidence="3">
    <name type="scientific">Thelazia callipaeda</name>
    <name type="common">Oriental eyeworm</name>
    <name type="synonym">Parasitic nematode</name>
    <dbReference type="NCBI Taxonomy" id="103827"/>
    <lineage>
        <taxon>Eukaryota</taxon>
        <taxon>Metazoa</taxon>
        <taxon>Ecdysozoa</taxon>
        <taxon>Nematoda</taxon>
        <taxon>Chromadorea</taxon>
        <taxon>Rhabditida</taxon>
        <taxon>Spirurina</taxon>
        <taxon>Spiruromorpha</taxon>
        <taxon>Thelazioidea</taxon>
        <taxon>Thelaziidae</taxon>
        <taxon>Thelazia</taxon>
    </lineage>
</organism>
<dbReference type="OrthoDB" id="413313at2759"/>
<accession>A0A0N5D7B1</accession>
<proteinExistence type="predicted"/>
<dbReference type="WBParaSite" id="TCLT_0000895101-mRNA-1">
    <property type="protein sequence ID" value="TCLT_0000895101-mRNA-1"/>
    <property type="gene ID" value="TCLT_0000895101"/>
</dbReference>
<reference evidence="1 2" key="2">
    <citation type="submission" date="2018-11" db="EMBL/GenBank/DDBJ databases">
        <authorList>
            <consortium name="Pathogen Informatics"/>
        </authorList>
    </citation>
    <scope>NUCLEOTIDE SEQUENCE [LARGE SCALE GENOMIC DNA]</scope>
</reference>
<sequence>WPKVQGIQAQLEILFFEINVTVPVLTRNSKSRRIQILFRAKYYINTKEYAIVDAPYVYYDDFKCNTKNLHNFCISCI</sequence>
<dbReference type="AlphaFoldDB" id="A0A0N5D7B1"/>
<gene>
    <name evidence="1" type="ORF">TCLT_LOCUS8940</name>
</gene>
<evidence type="ECO:0000313" key="1">
    <source>
        <dbReference type="EMBL" id="VDN06532.1"/>
    </source>
</evidence>